<reference evidence="1" key="1">
    <citation type="journal article" date="2023" name="Insect Mol. Biol.">
        <title>Genome sequencing provides insights into the evolution of gene families encoding plant cell wall-degrading enzymes in longhorned beetles.</title>
        <authorList>
            <person name="Shin N.R."/>
            <person name="Okamura Y."/>
            <person name="Kirsch R."/>
            <person name="Pauchet Y."/>
        </authorList>
    </citation>
    <scope>NUCLEOTIDE SEQUENCE</scope>
    <source>
        <strain evidence="1">MMC_N1</strain>
    </source>
</reference>
<accession>A0ABQ9JL67</accession>
<evidence type="ECO:0000313" key="2">
    <source>
        <dbReference type="Proteomes" id="UP001162164"/>
    </source>
</evidence>
<protein>
    <submittedName>
        <fullName evidence="1">Uncharacterized protein</fullName>
    </submittedName>
</protein>
<comment type="caution">
    <text evidence="1">The sequence shown here is derived from an EMBL/GenBank/DDBJ whole genome shotgun (WGS) entry which is preliminary data.</text>
</comment>
<gene>
    <name evidence="1" type="ORF">NQ317_011259</name>
</gene>
<dbReference type="InterPro" id="IPR036397">
    <property type="entry name" value="RNaseH_sf"/>
</dbReference>
<sequence length="299" mass="34344">MYRQIRINPEHTFLLNILWRDNTQEQFYPASGIAEVISENVGRVQSTHRHHHLFLYPLTDLMYLKWNWDPAHLANLKGQVQVLVEVFFTPSSSVTVSTPTYPEGNIPENIPRKITDNVTTIITVMANGQVERMNRSILTALMASTEEETRWDETEKSPYELFFGYRPRGINDAFLAAEICDDKRPDLETLRNEVSQRITSKQRFQKESYDKKHASPITFGVGQHVLVRKAKGSNDGQSRKLEPRYRPFVVTKVLDNDRYVVNELPGSKRSRKAYTGICPSERMKLFATSVSSSDSSSEN</sequence>
<proteinExistence type="predicted"/>
<name>A0ABQ9JL67_9CUCU</name>
<organism evidence="1 2">
    <name type="scientific">Molorchus minor</name>
    <dbReference type="NCBI Taxonomy" id="1323400"/>
    <lineage>
        <taxon>Eukaryota</taxon>
        <taxon>Metazoa</taxon>
        <taxon>Ecdysozoa</taxon>
        <taxon>Arthropoda</taxon>
        <taxon>Hexapoda</taxon>
        <taxon>Insecta</taxon>
        <taxon>Pterygota</taxon>
        <taxon>Neoptera</taxon>
        <taxon>Endopterygota</taxon>
        <taxon>Coleoptera</taxon>
        <taxon>Polyphaga</taxon>
        <taxon>Cucujiformia</taxon>
        <taxon>Chrysomeloidea</taxon>
        <taxon>Cerambycidae</taxon>
        <taxon>Lamiinae</taxon>
        <taxon>Monochamini</taxon>
        <taxon>Molorchus</taxon>
    </lineage>
</organism>
<evidence type="ECO:0000313" key="1">
    <source>
        <dbReference type="EMBL" id="KAJ8978627.1"/>
    </source>
</evidence>
<dbReference type="Proteomes" id="UP001162164">
    <property type="component" value="Unassembled WGS sequence"/>
</dbReference>
<dbReference type="Gene3D" id="3.30.420.10">
    <property type="entry name" value="Ribonuclease H-like superfamily/Ribonuclease H"/>
    <property type="match status" value="1"/>
</dbReference>
<dbReference type="EMBL" id="JAPWTJ010000416">
    <property type="protein sequence ID" value="KAJ8978627.1"/>
    <property type="molecule type" value="Genomic_DNA"/>
</dbReference>
<keyword evidence="2" id="KW-1185">Reference proteome</keyword>